<dbReference type="AlphaFoldDB" id="A0A6C0IE03"/>
<reference evidence="1" key="1">
    <citation type="journal article" date="2020" name="Nature">
        <title>Giant virus diversity and host interactions through global metagenomics.</title>
        <authorList>
            <person name="Schulz F."/>
            <person name="Roux S."/>
            <person name="Paez-Espino D."/>
            <person name="Jungbluth S."/>
            <person name="Walsh D.A."/>
            <person name="Denef V.J."/>
            <person name="McMahon K.D."/>
            <person name="Konstantinidis K.T."/>
            <person name="Eloe-Fadrosh E.A."/>
            <person name="Kyrpides N.C."/>
            <person name="Woyke T."/>
        </authorList>
    </citation>
    <scope>NUCLEOTIDE SEQUENCE</scope>
    <source>
        <strain evidence="1">GVMAG-M-3300023184-72</strain>
    </source>
</reference>
<accession>A0A6C0IE03</accession>
<evidence type="ECO:0000313" key="1">
    <source>
        <dbReference type="EMBL" id="QHT91092.1"/>
    </source>
</evidence>
<name>A0A6C0IE03_9ZZZZ</name>
<organism evidence="1">
    <name type="scientific">viral metagenome</name>
    <dbReference type="NCBI Taxonomy" id="1070528"/>
    <lineage>
        <taxon>unclassified sequences</taxon>
        <taxon>metagenomes</taxon>
        <taxon>organismal metagenomes</taxon>
    </lineage>
</organism>
<protein>
    <submittedName>
        <fullName evidence="1">Uncharacterized protein</fullName>
    </submittedName>
</protein>
<sequence>MYNTKILCTYHTSDVFLNSDELSESDMDFIRDSIYRQELLYILNIEEFNEYEMNIALHELYEKIKGSTELIECMRNLASHFTSIDEEFGLMLLFAFDYMYLTHICICEFLETGKISELNITNLKKIAF</sequence>
<proteinExistence type="predicted"/>
<dbReference type="EMBL" id="MN740162">
    <property type="protein sequence ID" value="QHT91092.1"/>
    <property type="molecule type" value="Genomic_DNA"/>
</dbReference>